<dbReference type="CDD" id="cd02970">
    <property type="entry name" value="PRX_like2"/>
    <property type="match status" value="1"/>
</dbReference>
<name>A0A1Z4EYT7_9MYCO</name>
<dbReference type="RefSeq" id="WP_331712796.1">
    <property type="nucleotide sequence ID" value="NZ_AP018165.1"/>
</dbReference>
<dbReference type="EMBL" id="AP018165">
    <property type="protein sequence ID" value="BAX98136.1"/>
    <property type="molecule type" value="Genomic_DNA"/>
</dbReference>
<dbReference type="Gene3D" id="3.40.30.10">
    <property type="entry name" value="Glutaredoxin"/>
    <property type="match status" value="1"/>
</dbReference>
<gene>
    <name evidence="1" type="ORF">MSTE_02827</name>
</gene>
<dbReference type="AlphaFoldDB" id="A0A1Z4EYT7"/>
<dbReference type="InterPro" id="IPR032801">
    <property type="entry name" value="PXL2A/B/C"/>
</dbReference>
<evidence type="ECO:0000313" key="2">
    <source>
        <dbReference type="Proteomes" id="UP000217954"/>
    </source>
</evidence>
<proteinExistence type="predicted"/>
<keyword evidence="2" id="KW-1185">Reference proteome</keyword>
<reference evidence="2" key="1">
    <citation type="journal article" date="2017" name="Genome Announc.">
        <title>Complete Genome Sequence of Mycobacterium stephanolepidis.</title>
        <authorList>
            <person name="Fukano H."/>
            <person name="Yoshida M."/>
            <person name="Katayama Y."/>
            <person name="Omatsu T."/>
            <person name="Mizutani T."/>
            <person name="Kurata O."/>
            <person name="Wada S."/>
            <person name="Hoshino Y."/>
        </authorList>
    </citation>
    <scope>NUCLEOTIDE SEQUENCE [LARGE SCALE GENOMIC DNA]</scope>
    <source>
        <strain evidence="2">NJB0901</strain>
    </source>
</reference>
<dbReference type="InterPro" id="IPR036249">
    <property type="entry name" value="Thioredoxin-like_sf"/>
</dbReference>
<dbReference type="Pfam" id="PF13911">
    <property type="entry name" value="AhpC-TSA_2"/>
    <property type="match status" value="1"/>
</dbReference>
<reference evidence="1 2" key="2">
    <citation type="journal article" date="2017" name="Int. J. Syst. Evol. Microbiol.">
        <title>Mycobacterium stephanolepidis sp. nov., a rapidly growing species related to Mycobacterium chelonae, isolated from marine teleost fish, Stephanolepis cirrhifer.</title>
        <authorList>
            <person name="Fukano H."/>
            <person name="Wada S."/>
            <person name="Kurata O."/>
            <person name="Katayama K."/>
            <person name="Fujiwara N."/>
            <person name="Hoshino Y."/>
        </authorList>
    </citation>
    <scope>NUCLEOTIDE SEQUENCE [LARGE SCALE GENOMIC DNA]</scope>
    <source>
        <strain evidence="1 2">NJB0901</strain>
    </source>
</reference>
<dbReference type="Proteomes" id="UP000217954">
    <property type="component" value="Chromosome"/>
</dbReference>
<protein>
    <submittedName>
        <fullName evidence="1">Alkyl hydroperoxide reductase</fullName>
    </submittedName>
</protein>
<evidence type="ECO:0000313" key="1">
    <source>
        <dbReference type="EMBL" id="BAX98136.1"/>
    </source>
</evidence>
<sequence>MLNAGDTIGTRTLTTIEGVHIALPAVEGLVHLQFRRFAGCPICNLHLREVASRLDEIADAGVTEVVLFHSSADRLRRYLDDFPFAVVADPKRRLYQEFGIHNSIRGVFNRDVARAVRRGMGQTLSTRSIVASLGPTENHLSMPADFLIGPNGEVVNRKYGEHADDQWSVDQLLQLATTR</sequence>
<dbReference type="SUPFAM" id="SSF52833">
    <property type="entry name" value="Thioredoxin-like"/>
    <property type="match status" value="1"/>
</dbReference>
<organism evidence="1 2">
    <name type="scientific">[Mycobacterium] stephanolepidis</name>
    <dbReference type="NCBI Taxonomy" id="1520670"/>
    <lineage>
        <taxon>Bacteria</taxon>
        <taxon>Bacillati</taxon>
        <taxon>Actinomycetota</taxon>
        <taxon>Actinomycetes</taxon>
        <taxon>Mycobacteriales</taxon>
        <taxon>Mycobacteriaceae</taxon>
        <taxon>Mycobacteroides</taxon>
    </lineage>
</organism>
<accession>A0A1Z4EYT7</accession>
<dbReference type="KEGG" id="mste:MSTE_02827"/>